<dbReference type="EMBL" id="JBIPKE010000009">
    <property type="protein sequence ID" value="MFH6982152.1"/>
    <property type="molecule type" value="Genomic_DNA"/>
</dbReference>
<dbReference type="Pfam" id="PF12867">
    <property type="entry name" value="DinB_2"/>
    <property type="match status" value="1"/>
</dbReference>
<keyword evidence="3" id="KW-1185">Reference proteome</keyword>
<organism evidence="2 3">
    <name type="scientific">Marinoscillum luteum</name>
    <dbReference type="NCBI Taxonomy" id="861051"/>
    <lineage>
        <taxon>Bacteria</taxon>
        <taxon>Pseudomonadati</taxon>
        <taxon>Bacteroidota</taxon>
        <taxon>Cytophagia</taxon>
        <taxon>Cytophagales</taxon>
        <taxon>Reichenbachiellaceae</taxon>
        <taxon>Marinoscillum</taxon>
    </lineage>
</organism>
<dbReference type="SUPFAM" id="SSF109854">
    <property type="entry name" value="DinB/YfiT-like putative metalloenzymes"/>
    <property type="match status" value="1"/>
</dbReference>
<comment type="caution">
    <text evidence="2">The sequence shown here is derived from an EMBL/GenBank/DDBJ whole genome shotgun (WGS) entry which is preliminary data.</text>
</comment>
<dbReference type="InterPro" id="IPR024775">
    <property type="entry name" value="DinB-like"/>
</dbReference>
<evidence type="ECO:0000313" key="2">
    <source>
        <dbReference type="EMBL" id="MFH6982152.1"/>
    </source>
</evidence>
<dbReference type="InterPro" id="IPR034660">
    <property type="entry name" value="DinB/YfiT-like"/>
</dbReference>
<gene>
    <name evidence="2" type="ORF">ACHKAR_01815</name>
</gene>
<reference evidence="2 3" key="1">
    <citation type="journal article" date="2013" name="Int. J. Syst. Evol. Microbiol.">
        <title>Marinoscillum luteum sp. nov., isolated from marine sediment.</title>
        <authorList>
            <person name="Cha I.T."/>
            <person name="Park S.J."/>
            <person name="Kim S.J."/>
            <person name="Kim J.G."/>
            <person name="Jung M.Y."/>
            <person name="Shin K.S."/>
            <person name="Kwon K.K."/>
            <person name="Yang S.H."/>
            <person name="Seo Y.S."/>
            <person name="Rhee S.K."/>
        </authorList>
    </citation>
    <scope>NUCLEOTIDE SEQUENCE [LARGE SCALE GENOMIC DNA]</scope>
    <source>
        <strain evidence="2 3">KCTC 23939</strain>
    </source>
</reference>
<evidence type="ECO:0000259" key="1">
    <source>
        <dbReference type="Pfam" id="PF12867"/>
    </source>
</evidence>
<proteinExistence type="predicted"/>
<dbReference type="Gene3D" id="1.20.120.450">
    <property type="entry name" value="dinb family like domain"/>
    <property type="match status" value="1"/>
</dbReference>
<feature type="domain" description="DinB-like" evidence="1">
    <location>
        <begin position="20"/>
        <end position="175"/>
    </location>
</feature>
<sequence length="189" mass="21834">MKNKYLEAWMEEAVHIPGKIDQHFSGLNEEVLNHKPTPTKWSIGELLDHLIVTNTLYFGRFEKIIAQKHSNPLTARFKYLSAFFGQSILKSVHPDNTRKIKTVRKFQPVKKQFTLDKLKEFKDHHSVLMDFALKTDVADHQKTIITSPASGLIFYSLEDAFRIILAHEQRHIQQAVQLLPTSKEMPVSS</sequence>
<name>A0ABW7N3L9_9BACT</name>
<dbReference type="Proteomes" id="UP001610063">
    <property type="component" value="Unassembled WGS sequence"/>
</dbReference>
<accession>A0ABW7N3L9</accession>
<dbReference type="RefSeq" id="WP_395415925.1">
    <property type="nucleotide sequence ID" value="NZ_JBIPKE010000009.1"/>
</dbReference>
<evidence type="ECO:0000313" key="3">
    <source>
        <dbReference type="Proteomes" id="UP001610063"/>
    </source>
</evidence>
<protein>
    <submittedName>
        <fullName evidence="2">DinB family protein</fullName>
    </submittedName>
</protein>